<dbReference type="SUPFAM" id="SSF56349">
    <property type="entry name" value="DNA breaking-rejoining enzymes"/>
    <property type="match status" value="1"/>
</dbReference>
<dbReference type="InterPro" id="IPR013762">
    <property type="entry name" value="Integrase-like_cat_sf"/>
</dbReference>
<proteinExistence type="predicted"/>
<comment type="caution">
    <text evidence="3">The sequence shown here is derived from an EMBL/GenBank/DDBJ whole genome shotgun (WGS) entry which is preliminary data.</text>
</comment>
<dbReference type="EMBL" id="JAESHT010000017">
    <property type="protein sequence ID" value="MBL3675055.1"/>
    <property type="molecule type" value="Genomic_DNA"/>
</dbReference>
<evidence type="ECO:0008006" key="5">
    <source>
        <dbReference type="Google" id="ProtNLM"/>
    </source>
</evidence>
<dbReference type="RefSeq" id="WP_202380218.1">
    <property type="nucleotide sequence ID" value="NZ_JAESHT010000017.1"/>
</dbReference>
<sequence length="111" mass="12613">MLSPSLLELLRRYRREVRPDGQTLPGPAKHQPDLSATTAPVTHLGQEYGRGEEGATLHILRHRFATHLLETFFKTIQSELIRLVAWQTRAQAEKAAVSHIDGFHNPVRRQS</sequence>
<accession>A0ABS1S9V2</accession>
<protein>
    <recommendedName>
        <fullName evidence="5">Tyr recombinase domain-containing protein</fullName>
    </recommendedName>
</protein>
<reference evidence="3 4" key="1">
    <citation type="submission" date="2021-01" db="EMBL/GenBank/DDBJ databases">
        <title>011410 draft genome.</title>
        <authorList>
            <person name="Lang L."/>
        </authorList>
    </citation>
    <scope>NUCLEOTIDE SEQUENCE [LARGE SCALE GENOMIC DNA]</scope>
    <source>
        <strain evidence="3 4">KCTC 42845</strain>
    </source>
</reference>
<feature type="region of interest" description="Disordered" evidence="2">
    <location>
        <begin position="17"/>
        <end position="39"/>
    </location>
</feature>
<dbReference type="Gene3D" id="1.10.443.10">
    <property type="entry name" value="Intergrase catalytic core"/>
    <property type="match status" value="1"/>
</dbReference>
<evidence type="ECO:0000256" key="2">
    <source>
        <dbReference type="SAM" id="MobiDB-lite"/>
    </source>
</evidence>
<evidence type="ECO:0000313" key="4">
    <source>
        <dbReference type="Proteomes" id="UP000644749"/>
    </source>
</evidence>
<evidence type="ECO:0000313" key="3">
    <source>
        <dbReference type="EMBL" id="MBL3675055.1"/>
    </source>
</evidence>
<keyword evidence="4" id="KW-1185">Reference proteome</keyword>
<dbReference type="Proteomes" id="UP000644749">
    <property type="component" value="Unassembled WGS sequence"/>
</dbReference>
<organism evidence="3 4">
    <name type="scientific">Paracoccus aerius</name>
    <dbReference type="NCBI Taxonomy" id="1915382"/>
    <lineage>
        <taxon>Bacteria</taxon>
        <taxon>Pseudomonadati</taxon>
        <taxon>Pseudomonadota</taxon>
        <taxon>Alphaproteobacteria</taxon>
        <taxon>Rhodobacterales</taxon>
        <taxon>Paracoccaceae</taxon>
        <taxon>Paracoccus</taxon>
    </lineage>
</organism>
<evidence type="ECO:0000256" key="1">
    <source>
        <dbReference type="ARBA" id="ARBA00023172"/>
    </source>
</evidence>
<gene>
    <name evidence="3" type="ORF">JL111_16370</name>
</gene>
<keyword evidence="1" id="KW-0233">DNA recombination</keyword>
<name>A0ABS1S9V2_9RHOB</name>
<dbReference type="InterPro" id="IPR011010">
    <property type="entry name" value="DNA_brk_join_enz"/>
</dbReference>